<dbReference type="InterPro" id="IPR003439">
    <property type="entry name" value="ABC_transporter-like_ATP-bd"/>
</dbReference>
<dbReference type="Pfam" id="PF00005">
    <property type="entry name" value="ABC_tran"/>
    <property type="match status" value="1"/>
</dbReference>
<dbReference type="PANTHER" id="PTHR24220">
    <property type="entry name" value="IMPORT ATP-BINDING PROTEIN"/>
    <property type="match status" value="1"/>
</dbReference>
<dbReference type="InterPro" id="IPR017871">
    <property type="entry name" value="ABC_transporter-like_CS"/>
</dbReference>
<evidence type="ECO:0000256" key="1">
    <source>
        <dbReference type="ARBA" id="ARBA00022448"/>
    </source>
</evidence>
<dbReference type="PANTHER" id="PTHR24220:SF86">
    <property type="entry name" value="ABC TRANSPORTER ABCH.1"/>
    <property type="match status" value="1"/>
</dbReference>
<dbReference type="GO" id="GO:0022857">
    <property type="term" value="F:transmembrane transporter activity"/>
    <property type="evidence" value="ECO:0007669"/>
    <property type="project" value="TreeGrafter"/>
</dbReference>
<dbReference type="AlphaFoldDB" id="A0A931PUF0"/>
<evidence type="ECO:0000256" key="3">
    <source>
        <dbReference type="ARBA" id="ARBA00022840"/>
    </source>
</evidence>
<dbReference type="CDD" id="cd03255">
    <property type="entry name" value="ABC_MJ0796_LolCDE_FtsE"/>
    <property type="match status" value="1"/>
</dbReference>
<comment type="caution">
    <text evidence="5">The sequence shown here is derived from an EMBL/GenBank/DDBJ whole genome shotgun (WGS) entry which is preliminary data.</text>
</comment>
<evidence type="ECO:0000313" key="6">
    <source>
        <dbReference type="Proteomes" id="UP000727962"/>
    </source>
</evidence>
<gene>
    <name evidence="5" type="ORF">HYR64_09690</name>
</gene>
<dbReference type="EMBL" id="JACOSL010000059">
    <property type="protein sequence ID" value="MBI1757364.1"/>
    <property type="molecule type" value="Genomic_DNA"/>
</dbReference>
<evidence type="ECO:0000256" key="2">
    <source>
        <dbReference type="ARBA" id="ARBA00022741"/>
    </source>
</evidence>
<dbReference type="InterPro" id="IPR017911">
    <property type="entry name" value="MacB-like_ATP-bd"/>
</dbReference>
<keyword evidence="2" id="KW-0547">Nucleotide-binding</keyword>
<evidence type="ECO:0000259" key="4">
    <source>
        <dbReference type="PROSITE" id="PS50893"/>
    </source>
</evidence>
<dbReference type="PROSITE" id="PS50893">
    <property type="entry name" value="ABC_TRANSPORTER_2"/>
    <property type="match status" value="1"/>
</dbReference>
<dbReference type="FunFam" id="3.40.50.300:FF:000032">
    <property type="entry name" value="Export ABC transporter ATP-binding protein"/>
    <property type="match status" value="1"/>
</dbReference>
<dbReference type="PROSITE" id="PS00211">
    <property type="entry name" value="ABC_TRANSPORTER_1"/>
    <property type="match status" value="1"/>
</dbReference>
<name>A0A931PUF0_FIMGI</name>
<dbReference type="GO" id="GO:0005886">
    <property type="term" value="C:plasma membrane"/>
    <property type="evidence" value="ECO:0007669"/>
    <property type="project" value="TreeGrafter"/>
</dbReference>
<dbReference type="InterPro" id="IPR003593">
    <property type="entry name" value="AAA+_ATPase"/>
</dbReference>
<dbReference type="Proteomes" id="UP000727962">
    <property type="component" value="Unassembled WGS sequence"/>
</dbReference>
<dbReference type="GO" id="GO:0005524">
    <property type="term" value="F:ATP binding"/>
    <property type="evidence" value="ECO:0007669"/>
    <property type="project" value="UniProtKB-KW"/>
</dbReference>
<proteinExistence type="predicted"/>
<organism evidence="5 6">
    <name type="scientific">Fimbriimonas ginsengisoli</name>
    <dbReference type="NCBI Taxonomy" id="1005039"/>
    <lineage>
        <taxon>Bacteria</taxon>
        <taxon>Bacillati</taxon>
        <taxon>Armatimonadota</taxon>
        <taxon>Fimbriimonadia</taxon>
        <taxon>Fimbriimonadales</taxon>
        <taxon>Fimbriimonadaceae</taxon>
        <taxon>Fimbriimonas</taxon>
    </lineage>
</organism>
<keyword evidence="1" id="KW-0813">Transport</keyword>
<reference evidence="5" key="1">
    <citation type="submission" date="2020-07" db="EMBL/GenBank/DDBJ databases">
        <title>Huge and variable diversity of episymbiotic CPR bacteria and DPANN archaea in groundwater ecosystems.</title>
        <authorList>
            <person name="He C.Y."/>
            <person name="Keren R."/>
            <person name="Whittaker M."/>
            <person name="Farag I.F."/>
            <person name="Doudna J."/>
            <person name="Cate J.H.D."/>
            <person name="Banfield J.F."/>
        </authorList>
    </citation>
    <scope>NUCLEOTIDE SEQUENCE</scope>
    <source>
        <strain evidence="5">NC_groundwater_17_Pr7_B-0.1um_64_12</strain>
    </source>
</reference>
<dbReference type="SMART" id="SM00382">
    <property type="entry name" value="AAA"/>
    <property type="match status" value="1"/>
</dbReference>
<dbReference type="GO" id="GO:0098796">
    <property type="term" value="C:membrane protein complex"/>
    <property type="evidence" value="ECO:0007669"/>
    <property type="project" value="UniProtKB-ARBA"/>
</dbReference>
<keyword evidence="3 5" id="KW-0067">ATP-binding</keyword>
<protein>
    <submittedName>
        <fullName evidence="5">ABC transporter ATP-binding protein</fullName>
    </submittedName>
</protein>
<dbReference type="InterPro" id="IPR027417">
    <property type="entry name" value="P-loop_NTPase"/>
</dbReference>
<dbReference type="SUPFAM" id="SSF52540">
    <property type="entry name" value="P-loop containing nucleoside triphosphate hydrolases"/>
    <property type="match status" value="1"/>
</dbReference>
<dbReference type="GO" id="GO:0016887">
    <property type="term" value="F:ATP hydrolysis activity"/>
    <property type="evidence" value="ECO:0007669"/>
    <property type="project" value="InterPro"/>
</dbReference>
<accession>A0A931PUF0</accession>
<sequence>MGEQELLALDCVDLDIESGEFVAVTGASGSGKSTLMNIVGCLDVPDAGSYQLDGVEVATLDEYELAAIRNRKIGFVFQGFNLLARTTALENVEVPLIYGRRSNRTELAQQALQRVGLGDRLEHRPSELSGGQQQRVAIARAIVTEPSIILADEPTGNLASLQSEEIMQIFQQLNDDGATILMVTHEQDIARHCKRQVAMRDGRIIEDQPITERLRASEMIARMREPLPGSAGRR</sequence>
<evidence type="ECO:0000313" key="5">
    <source>
        <dbReference type="EMBL" id="MBI1757364.1"/>
    </source>
</evidence>
<dbReference type="Gene3D" id="3.40.50.300">
    <property type="entry name" value="P-loop containing nucleotide triphosphate hydrolases"/>
    <property type="match status" value="1"/>
</dbReference>
<feature type="domain" description="ABC transporter" evidence="4">
    <location>
        <begin position="1"/>
        <end position="226"/>
    </location>
</feature>
<dbReference type="InterPro" id="IPR015854">
    <property type="entry name" value="ABC_transpr_LolD-like"/>
</dbReference>